<feature type="region of interest" description="Disordered" evidence="1">
    <location>
        <begin position="1"/>
        <end position="20"/>
    </location>
</feature>
<dbReference type="EMBL" id="CAEMXZ010000120">
    <property type="protein sequence ID" value="CAB4324246.1"/>
    <property type="molecule type" value="Genomic_DNA"/>
</dbReference>
<sequence length="122" mass="12443">MGAPGTAPGTTADEAVDAEPAPTEFVALTVKVYEVPLVRPVTAHDVVAVVHVNEPGDEVTVYPVIVAPPLLVGAVHDTVAWAAPETPTTEVGAPGTASGVTEPEEADDELLPTPFEALTVNV</sequence>
<gene>
    <name evidence="2" type="ORF">UFOPK1392_02011</name>
</gene>
<evidence type="ECO:0000313" key="2">
    <source>
        <dbReference type="EMBL" id="CAB4324246.1"/>
    </source>
</evidence>
<organism evidence="2">
    <name type="scientific">freshwater metagenome</name>
    <dbReference type="NCBI Taxonomy" id="449393"/>
    <lineage>
        <taxon>unclassified sequences</taxon>
        <taxon>metagenomes</taxon>
        <taxon>ecological metagenomes</taxon>
    </lineage>
</organism>
<reference evidence="2" key="1">
    <citation type="submission" date="2020-05" db="EMBL/GenBank/DDBJ databases">
        <authorList>
            <person name="Chiriac C."/>
            <person name="Salcher M."/>
            <person name="Ghai R."/>
            <person name="Kavagutti S V."/>
        </authorList>
    </citation>
    <scope>NUCLEOTIDE SEQUENCE</scope>
</reference>
<name>A0A6J5YHN5_9ZZZZ</name>
<dbReference type="AlphaFoldDB" id="A0A6J5YHN5"/>
<proteinExistence type="predicted"/>
<feature type="region of interest" description="Disordered" evidence="1">
    <location>
        <begin position="85"/>
        <end position="107"/>
    </location>
</feature>
<protein>
    <submittedName>
        <fullName evidence="2">Unannotated protein</fullName>
    </submittedName>
</protein>
<evidence type="ECO:0000256" key="1">
    <source>
        <dbReference type="SAM" id="MobiDB-lite"/>
    </source>
</evidence>
<accession>A0A6J5YHN5</accession>